<gene>
    <name evidence="1" type="ORF">V9T40_003285</name>
</gene>
<organism evidence="1 2">
    <name type="scientific">Parthenolecanium corni</name>
    <dbReference type="NCBI Taxonomy" id="536013"/>
    <lineage>
        <taxon>Eukaryota</taxon>
        <taxon>Metazoa</taxon>
        <taxon>Ecdysozoa</taxon>
        <taxon>Arthropoda</taxon>
        <taxon>Hexapoda</taxon>
        <taxon>Insecta</taxon>
        <taxon>Pterygota</taxon>
        <taxon>Neoptera</taxon>
        <taxon>Paraneoptera</taxon>
        <taxon>Hemiptera</taxon>
        <taxon>Sternorrhyncha</taxon>
        <taxon>Coccoidea</taxon>
        <taxon>Coccidae</taxon>
        <taxon>Parthenolecanium</taxon>
    </lineage>
</organism>
<reference evidence="1 2" key="1">
    <citation type="submission" date="2024-03" db="EMBL/GenBank/DDBJ databases">
        <title>Adaptation during the transition from Ophiocordyceps entomopathogen to insect associate is accompanied by gene loss and intensified selection.</title>
        <authorList>
            <person name="Ward C.M."/>
            <person name="Onetto C.A."/>
            <person name="Borneman A.R."/>
        </authorList>
    </citation>
    <scope>NUCLEOTIDE SEQUENCE [LARGE SCALE GENOMIC DNA]</scope>
    <source>
        <strain evidence="1">AWRI1</strain>
        <tissue evidence="1">Single Adult Female</tissue>
    </source>
</reference>
<sequence length="79" mass="8914">MTSTHHFMAPTKFTRIPAPKPNDRLVVIVGTLRIAIKTHLGAAEGPSTKRVHIILELLLISRTLQEVKEEEDPNRNIDH</sequence>
<keyword evidence="2" id="KW-1185">Reference proteome</keyword>
<accession>A0AAN9TUR8</accession>
<evidence type="ECO:0000313" key="2">
    <source>
        <dbReference type="Proteomes" id="UP001367676"/>
    </source>
</evidence>
<dbReference type="AlphaFoldDB" id="A0AAN9TUR8"/>
<dbReference type="Proteomes" id="UP001367676">
    <property type="component" value="Unassembled WGS sequence"/>
</dbReference>
<proteinExistence type="predicted"/>
<name>A0AAN9TUR8_9HEMI</name>
<evidence type="ECO:0000313" key="1">
    <source>
        <dbReference type="EMBL" id="KAK7603286.1"/>
    </source>
</evidence>
<dbReference type="EMBL" id="JBBCAQ010000006">
    <property type="protein sequence ID" value="KAK7603286.1"/>
    <property type="molecule type" value="Genomic_DNA"/>
</dbReference>
<comment type="caution">
    <text evidence="1">The sequence shown here is derived from an EMBL/GenBank/DDBJ whole genome shotgun (WGS) entry which is preliminary data.</text>
</comment>
<protein>
    <submittedName>
        <fullName evidence="1">Uncharacterized protein</fullName>
    </submittedName>
</protein>